<feature type="transmembrane region" description="Helical" evidence="1">
    <location>
        <begin position="64"/>
        <end position="85"/>
    </location>
</feature>
<keyword evidence="1" id="KW-0472">Membrane</keyword>
<keyword evidence="1" id="KW-0812">Transmembrane</keyword>
<feature type="transmembrane region" description="Helical" evidence="1">
    <location>
        <begin position="130"/>
        <end position="148"/>
    </location>
</feature>
<dbReference type="EMBL" id="FRAD01000010">
    <property type="protein sequence ID" value="SHJ94715.1"/>
    <property type="molecule type" value="Genomic_DNA"/>
</dbReference>
<evidence type="ECO:0000313" key="3">
    <source>
        <dbReference type="Proteomes" id="UP000183952"/>
    </source>
</evidence>
<dbReference type="Proteomes" id="UP000183952">
    <property type="component" value="Unassembled WGS sequence"/>
</dbReference>
<name>A0A1M6NG55_9CLOT</name>
<sequence>MQGKTHAALGVAAYMIVSDVLHSEFSAAGFVAAVVSSLMADIDHPKSLINKYILPIKSERVKRVFYAVSGMLILYADYAHFNLLLLKVIGVTLILISLNSHRNGLSHSIAGFVATIVMGILLEKACNVRYLALYIGGGYFTHILGDSFTKNGVPLLYPMSKKKVRMPIYYTVGSYTGNMVENIIFTATLSMFIIKLFILN</sequence>
<dbReference type="PANTHER" id="PTHR35531:SF1">
    <property type="entry name" value="INNER MEMBRANE PROTEIN YBCI-RELATED"/>
    <property type="match status" value="1"/>
</dbReference>
<protein>
    <submittedName>
        <fullName evidence="2">Inner membrane protein</fullName>
    </submittedName>
</protein>
<dbReference type="STRING" id="1121331.SAMN02745248_01384"/>
<reference evidence="2 3" key="1">
    <citation type="submission" date="2016-11" db="EMBL/GenBank/DDBJ databases">
        <authorList>
            <person name="Jaros S."/>
            <person name="Januszkiewicz K."/>
            <person name="Wedrychowicz H."/>
        </authorList>
    </citation>
    <scope>NUCLEOTIDE SEQUENCE [LARGE SCALE GENOMIC DNA]</scope>
    <source>
        <strain evidence="2 3">DSM 3090</strain>
    </source>
</reference>
<dbReference type="PANTHER" id="PTHR35531">
    <property type="entry name" value="INNER MEMBRANE PROTEIN YBCI-RELATED"/>
    <property type="match status" value="1"/>
</dbReference>
<keyword evidence="3" id="KW-1185">Reference proteome</keyword>
<feature type="transmembrane region" description="Helical" evidence="1">
    <location>
        <begin position="105"/>
        <end position="123"/>
    </location>
</feature>
<dbReference type="AlphaFoldDB" id="A0A1M6NG55"/>
<dbReference type="OrthoDB" id="5459053at2"/>
<keyword evidence="1" id="KW-1133">Transmembrane helix</keyword>
<proteinExistence type="predicted"/>
<evidence type="ECO:0000256" key="1">
    <source>
        <dbReference type="SAM" id="Phobius"/>
    </source>
</evidence>
<organism evidence="2 3">
    <name type="scientific">Hathewaya proteolytica DSM 3090</name>
    <dbReference type="NCBI Taxonomy" id="1121331"/>
    <lineage>
        <taxon>Bacteria</taxon>
        <taxon>Bacillati</taxon>
        <taxon>Bacillota</taxon>
        <taxon>Clostridia</taxon>
        <taxon>Eubacteriales</taxon>
        <taxon>Clostridiaceae</taxon>
        <taxon>Hathewaya</taxon>
    </lineage>
</organism>
<dbReference type="Pfam" id="PF04307">
    <property type="entry name" value="YdjM"/>
    <property type="match status" value="1"/>
</dbReference>
<gene>
    <name evidence="2" type="ORF">SAMN02745248_01384</name>
</gene>
<feature type="transmembrane region" description="Helical" evidence="1">
    <location>
        <begin position="168"/>
        <end position="194"/>
    </location>
</feature>
<evidence type="ECO:0000313" key="2">
    <source>
        <dbReference type="EMBL" id="SHJ94715.1"/>
    </source>
</evidence>
<dbReference type="RefSeq" id="WP_072903396.1">
    <property type="nucleotide sequence ID" value="NZ_FRAD01000010.1"/>
</dbReference>
<dbReference type="InterPro" id="IPR007404">
    <property type="entry name" value="YdjM-like"/>
</dbReference>
<accession>A0A1M6NG55</accession>